<evidence type="ECO:0000313" key="2">
    <source>
        <dbReference type="EMBL" id="UUY06240.1"/>
    </source>
</evidence>
<feature type="signal peptide" evidence="1">
    <location>
        <begin position="1"/>
        <end position="25"/>
    </location>
</feature>
<evidence type="ECO:0000313" key="3">
    <source>
        <dbReference type="Proteomes" id="UP001058860"/>
    </source>
</evidence>
<dbReference type="EMBL" id="CP088295">
    <property type="protein sequence ID" value="UUY06240.1"/>
    <property type="molecule type" value="Genomic_DNA"/>
</dbReference>
<gene>
    <name evidence="2" type="ORF">LRS13_12250</name>
</gene>
<protein>
    <submittedName>
        <fullName evidence="2">Uncharacterized protein</fullName>
    </submittedName>
</protein>
<dbReference type="Proteomes" id="UP001058860">
    <property type="component" value="Chromosome"/>
</dbReference>
<name>A0ABY5PP00_9ACTN</name>
<sequence length="197" mass="21197">MLAHRRLLLSLTVLAGAFVAMPAAAQACGSQDLAQRLLVLGDTGLYLPVDNAGFENGNNDWKLSKASLVKANEPWKVLGAKHVSALRLNAGGTALSDEVCVTVDHTHSRFFARAVTTTGSLRVDVLWDNEGQDQQATVLTLSAAQFKAWAASPVTPMAAAVKSLYEDEEDELVALKFTAVSGTWEIDDVLVDPYRTR</sequence>
<proteinExistence type="predicted"/>
<evidence type="ECO:0000256" key="1">
    <source>
        <dbReference type="SAM" id="SignalP"/>
    </source>
</evidence>
<organism evidence="2 3">
    <name type="scientific">Svornostia abyssi</name>
    <dbReference type="NCBI Taxonomy" id="2898438"/>
    <lineage>
        <taxon>Bacteria</taxon>
        <taxon>Bacillati</taxon>
        <taxon>Actinomycetota</taxon>
        <taxon>Thermoleophilia</taxon>
        <taxon>Solirubrobacterales</taxon>
        <taxon>Baekduiaceae</taxon>
        <taxon>Svornostia</taxon>
    </lineage>
</organism>
<feature type="chain" id="PRO_5047194161" evidence="1">
    <location>
        <begin position="26"/>
        <end position="197"/>
    </location>
</feature>
<dbReference type="RefSeq" id="WP_353866665.1">
    <property type="nucleotide sequence ID" value="NZ_CP088295.1"/>
</dbReference>
<keyword evidence="1" id="KW-0732">Signal</keyword>
<dbReference type="PROSITE" id="PS51257">
    <property type="entry name" value="PROKAR_LIPOPROTEIN"/>
    <property type="match status" value="1"/>
</dbReference>
<reference evidence="3" key="1">
    <citation type="submission" date="2021-11" db="EMBL/GenBank/DDBJ databases">
        <title>Cultivation dependent microbiological survey of springs from the worlds oldest radium mine currently devoted to the extraction of radon-saturated water.</title>
        <authorList>
            <person name="Kapinusova G."/>
            <person name="Smrhova T."/>
            <person name="Strejcek M."/>
            <person name="Suman J."/>
            <person name="Jani K."/>
            <person name="Pajer P."/>
            <person name="Uhlik O."/>
        </authorList>
    </citation>
    <scope>NUCLEOTIDE SEQUENCE [LARGE SCALE GENOMIC DNA]</scope>
    <source>
        <strain evidence="3">J379</strain>
    </source>
</reference>
<keyword evidence="3" id="KW-1185">Reference proteome</keyword>
<accession>A0ABY5PP00</accession>